<dbReference type="OrthoDB" id="3688498at2759"/>
<dbReference type="Pfam" id="PF00443">
    <property type="entry name" value="UCH"/>
    <property type="match status" value="1"/>
</dbReference>
<dbReference type="GO" id="GO:0004843">
    <property type="term" value="F:cysteine-type deubiquitinase activity"/>
    <property type="evidence" value="ECO:0007669"/>
    <property type="project" value="InterPro"/>
</dbReference>
<dbReference type="SUPFAM" id="SSF54001">
    <property type="entry name" value="Cysteine proteinases"/>
    <property type="match status" value="1"/>
</dbReference>
<dbReference type="EMBL" id="KE747810">
    <property type="protein sequence ID" value="RMZ67149.1"/>
    <property type="molecule type" value="Genomic_DNA"/>
</dbReference>
<name>A0A3M7LY69_9PLEO</name>
<dbReference type="Gene3D" id="3.90.70.10">
    <property type="entry name" value="Cysteine proteinases"/>
    <property type="match status" value="1"/>
</dbReference>
<evidence type="ECO:0000259" key="1">
    <source>
        <dbReference type="PROSITE" id="PS50235"/>
    </source>
</evidence>
<dbReference type="GO" id="GO:0005634">
    <property type="term" value="C:nucleus"/>
    <property type="evidence" value="ECO:0007669"/>
    <property type="project" value="TreeGrafter"/>
</dbReference>
<evidence type="ECO:0000313" key="3">
    <source>
        <dbReference type="Proteomes" id="UP000265663"/>
    </source>
</evidence>
<keyword evidence="2" id="KW-0378">Hydrolase</keyword>
<dbReference type="InterPro" id="IPR038765">
    <property type="entry name" value="Papain-like_cys_pep_sf"/>
</dbReference>
<organism evidence="2 3">
    <name type="scientific">Pyrenophora seminiperda CCB06</name>
    <dbReference type="NCBI Taxonomy" id="1302712"/>
    <lineage>
        <taxon>Eukaryota</taxon>
        <taxon>Fungi</taxon>
        <taxon>Dikarya</taxon>
        <taxon>Ascomycota</taxon>
        <taxon>Pezizomycotina</taxon>
        <taxon>Dothideomycetes</taxon>
        <taxon>Pleosporomycetidae</taxon>
        <taxon>Pleosporales</taxon>
        <taxon>Pleosporineae</taxon>
        <taxon>Pleosporaceae</taxon>
        <taxon>Pyrenophora</taxon>
    </lineage>
</organism>
<protein>
    <submittedName>
        <fullName evidence="2">Ubiquitin carboxyl-terminal hydrolase 22 27 51</fullName>
    </submittedName>
</protein>
<gene>
    <name evidence="2" type="ORF">GMOD_00001032</name>
</gene>
<reference evidence="2 3" key="1">
    <citation type="journal article" date="2014" name="PLoS ONE">
        <title>De novo Genome Assembly of the Fungal Plant Pathogen Pyrenophora semeniperda.</title>
        <authorList>
            <person name="Soliai M.M."/>
            <person name="Meyer S.E."/>
            <person name="Udall J.A."/>
            <person name="Elzinga D.E."/>
            <person name="Hermansen R.A."/>
            <person name="Bodily P.M."/>
            <person name="Hart A.A."/>
            <person name="Coleman C.E."/>
        </authorList>
    </citation>
    <scope>NUCLEOTIDE SEQUENCE [LARGE SCALE GENOMIC DNA]</scope>
    <source>
        <strain evidence="2 3">CCB06</strain>
        <tissue evidence="2">Mycelium</tissue>
    </source>
</reference>
<feature type="domain" description="USP" evidence="1">
    <location>
        <begin position="49"/>
        <end position="371"/>
    </location>
</feature>
<dbReference type="GO" id="GO:0016579">
    <property type="term" value="P:protein deubiquitination"/>
    <property type="evidence" value="ECO:0007669"/>
    <property type="project" value="InterPro"/>
</dbReference>
<dbReference type="GO" id="GO:0005829">
    <property type="term" value="C:cytosol"/>
    <property type="evidence" value="ECO:0007669"/>
    <property type="project" value="TreeGrafter"/>
</dbReference>
<proteinExistence type="predicted"/>
<dbReference type="PROSITE" id="PS50235">
    <property type="entry name" value="USP_3"/>
    <property type="match status" value="1"/>
</dbReference>
<dbReference type="AlphaFoldDB" id="A0A3M7LY69"/>
<dbReference type="InterPro" id="IPR050164">
    <property type="entry name" value="Peptidase_C19"/>
</dbReference>
<dbReference type="PANTHER" id="PTHR24006">
    <property type="entry name" value="UBIQUITIN CARBOXYL-TERMINAL HYDROLASE"/>
    <property type="match status" value="1"/>
</dbReference>
<keyword evidence="3" id="KW-1185">Reference proteome</keyword>
<evidence type="ECO:0000313" key="2">
    <source>
        <dbReference type="EMBL" id="RMZ67149.1"/>
    </source>
</evidence>
<dbReference type="InterPro" id="IPR001394">
    <property type="entry name" value="Peptidase_C19_UCH"/>
</dbReference>
<dbReference type="InterPro" id="IPR028889">
    <property type="entry name" value="USP"/>
</dbReference>
<sequence length="386" mass="43138">MVTLRSQVSGGARLRNGIRSKLQQSRDHVASRISKKWLSPGNTRPLGSRGLQLLHGWCFINSVIQALMHQPQLLNWVQSHRHTTHGNSTDLNPACTACVLRDLARVYWANTPVSRLVPNPGPDMTRIAQILVHGEAAVRDGNGMHQDDPLRVFEVFHTGLQQSSRNANWGKAFNALFLLDTQSYLQCQRCDHRRPSANQSTRTMELYVRPTFANALTDFFSDTMDAQCPECGPAQGSTRQTQDIRILAGPQILTIMIKMFNQVVSVDKFGTYSVTNTRTANRMQLPKVLDLSQYQQDDGLPLRYNISSIIGQSGTIQTGHFVATVKGPGDKVTMVDDDVTEKFTEARMLATPQVLSMGNPKDAYIVTYLRDDGELTKEQKALKKLM</sequence>
<dbReference type="Proteomes" id="UP000265663">
    <property type="component" value="Unassembled WGS sequence"/>
</dbReference>
<accession>A0A3M7LY69</accession>